<organism evidence="2 3">
    <name type="scientific">Gordonia phage Ohgeesy</name>
    <dbReference type="NCBI Taxonomy" id="2762412"/>
    <lineage>
        <taxon>Viruses</taxon>
        <taxon>Duplodnaviria</taxon>
        <taxon>Heunggongvirae</taxon>
        <taxon>Uroviricota</taxon>
        <taxon>Caudoviricetes</taxon>
        <taxon>Nymbaxtervirinae</taxon>
        <taxon>Baxterfoxvirus</taxon>
        <taxon>Baxterfoxvirus ohgeesy</taxon>
    </lineage>
</organism>
<evidence type="ECO:0000313" key="2">
    <source>
        <dbReference type="EMBL" id="QNJ56290.1"/>
    </source>
</evidence>
<dbReference type="GO" id="GO:0016787">
    <property type="term" value="F:hydrolase activity"/>
    <property type="evidence" value="ECO:0007669"/>
    <property type="project" value="UniProtKB-KW"/>
</dbReference>
<keyword evidence="2" id="KW-0378">Hydrolase</keyword>
<keyword evidence="3" id="KW-1185">Reference proteome</keyword>
<sequence>MTDTIDAAHLARQRAFSLRTFGPGARTNGVIDHITKELDEVRKAPTDLSEWADVIILAFDGAWRSGAEPQQIIDAIVAKQTRNEARVWPDWRTQDPDKAIEHDRGPRPDYGDKAQQVPCATCGHALASHLKVPDIRRCTLVGCTCEAFGSGGAE</sequence>
<dbReference type="RefSeq" id="YP_010653336.1">
    <property type="nucleotide sequence ID" value="NC_070796.1"/>
</dbReference>
<name>A0A7G8LGB8_9CAUD</name>
<proteinExistence type="predicted"/>
<dbReference type="EMBL" id="MT639650">
    <property type="protein sequence ID" value="QNJ56290.1"/>
    <property type="molecule type" value="Genomic_DNA"/>
</dbReference>
<reference evidence="2 3" key="1">
    <citation type="submission" date="2020-06" db="EMBL/GenBank/DDBJ databases">
        <authorList>
            <person name="Astarita V."/>
            <person name="Brady F.L."/>
            <person name="Dana G."/>
            <person name="Kearney B."/>
            <person name="Murphy M."/>
            <person name="Patel P."/>
            <person name="Pellegrino S."/>
            <person name="Rivera M."/>
            <person name="Scipioni M.L."/>
            <person name="Shalders W."/>
            <person name="Simms N.M."/>
            <person name="Valenti A.J."/>
            <person name="Vitarbo L."/>
            <person name="Merkhofer E.C."/>
            <person name="Garlena R.A."/>
            <person name="Russell D.A."/>
            <person name="Pope W.H."/>
            <person name="Jacobs-Sera D."/>
            <person name="Hatfull G.F."/>
        </authorList>
    </citation>
    <scope>NUCLEOTIDE SEQUENCE [LARGE SCALE GENOMIC DNA]</scope>
</reference>
<dbReference type="Proteomes" id="UP000515937">
    <property type="component" value="Segment"/>
</dbReference>
<protein>
    <submittedName>
        <fullName evidence="2">MazG-like nucleotide pyrophosphohydrolase</fullName>
    </submittedName>
</protein>
<dbReference type="Pfam" id="PF04447">
    <property type="entry name" value="dATP-dGTP_PPHyd"/>
    <property type="match status" value="1"/>
</dbReference>
<accession>A0A7G8LGB8</accession>
<evidence type="ECO:0000259" key="1">
    <source>
        <dbReference type="Pfam" id="PF04447"/>
    </source>
</evidence>
<gene>
    <name evidence="2" type="primary">61</name>
    <name evidence="2" type="ORF">SEA_OHGEESY_61</name>
</gene>
<feature type="domain" description="dATP/dGTP diphosphohydrolase MazZ" evidence="1">
    <location>
        <begin position="15"/>
        <end position="103"/>
    </location>
</feature>
<dbReference type="InterPro" id="IPR007538">
    <property type="entry name" value="dATP/dGTP_dipphydrolase_MazZ"/>
</dbReference>
<dbReference type="GeneID" id="77929169"/>
<evidence type="ECO:0000313" key="3">
    <source>
        <dbReference type="Proteomes" id="UP000515937"/>
    </source>
</evidence>
<dbReference type="KEGG" id="vg:77929169"/>